<protein>
    <submittedName>
        <fullName evidence="1">Uncharacterized protein</fullName>
    </submittedName>
</protein>
<proteinExistence type="predicted"/>
<dbReference type="PATRIC" id="fig|1339316.3.peg.1652"/>
<evidence type="ECO:0000313" key="2">
    <source>
        <dbReference type="Proteomes" id="UP000020773"/>
    </source>
</evidence>
<dbReference type="Proteomes" id="UP000020773">
    <property type="component" value="Unassembled WGS sequence"/>
</dbReference>
<comment type="caution">
    <text evidence="1">The sequence shown here is derived from an EMBL/GenBank/DDBJ whole genome shotgun (WGS) entry which is preliminary data.</text>
</comment>
<accession>A0A015W018</accession>
<dbReference type="EMBL" id="JGDB01000042">
    <property type="protein sequence ID" value="EXY91568.1"/>
    <property type="molecule type" value="Genomic_DNA"/>
</dbReference>
<evidence type="ECO:0000313" key="1">
    <source>
        <dbReference type="EMBL" id="EXY91568.1"/>
    </source>
</evidence>
<sequence length="37" mass="4693">MKVEDGRSKCIFRMRDRKARLKRKQFLHRMLNNQNTW</sequence>
<reference evidence="1 2" key="1">
    <citation type="submission" date="2014-02" db="EMBL/GenBank/DDBJ databases">
        <authorList>
            <person name="Sears C."/>
            <person name="Carroll K."/>
            <person name="Sack B.R."/>
            <person name="Qadri F."/>
            <person name="Myers L.L."/>
            <person name="Chung G.-T."/>
            <person name="Escheverria P."/>
            <person name="Fraser C.M."/>
            <person name="Sadzewicz L."/>
            <person name="Shefchek K.A."/>
            <person name="Tallon L."/>
            <person name="Das S.P."/>
            <person name="Daugherty S."/>
            <person name="Mongodin E.F."/>
        </authorList>
    </citation>
    <scope>NUCLEOTIDE SEQUENCE [LARGE SCALE GENOMIC DNA]</scope>
    <source>
        <strain evidence="2">3998T(B)3</strain>
    </source>
</reference>
<dbReference type="AlphaFoldDB" id="A0A015W018"/>
<organism evidence="1 2">
    <name type="scientific">Bacteroides fragilis str. 3998T(B)3</name>
    <dbReference type="NCBI Taxonomy" id="1339316"/>
    <lineage>
        <taxon>Bacteria</taxon>
        <taxon>Pseudomonadati</taxon>
        <taxon>Bacteroidota</taxon>
        <taxon>Bacteroidia</taxon>
        <taxon>Bacteroidales</taxon>
        <taxon>Bacteroidaceae</taxon>
        <taxon>Bacteroides</taxon>
    </lineage>
</organism>
<gene>
    <name evidence="1" type="ORF">M125_1707</name>
</gene>
<name>A0A015W018_BACFG</name>